<dbReference type="AlphaFoldDB" id="A0A1M4T1L7"/>
<reference evidence="1 2" key="1">
    <citation type="submission" date="2016-11" db="EMBL/GenBank/DDBJ databases">
        <authorList>
            <person name="Jaros S."/>
            <person name="Januszkiewicz K."/>
            <person name="Wedrychowicz H."/>
        </authorList>
    </citation>
    <scope>NUCLEOTIDE SEQUENCE [LARGE SCALE GENOMIC DNA]</scope>
    <source>
        <strain evidence="1 2">DSM 44666</strain>
    </source>
</reference>
<name>A0A1M4T1L7_9BACL</name>
<sequence length="116" mass="13211">MSEQRDRALFTIASMGANLPVPAIDLLATNSWLTEMIKHSALDTDELLNFLQQITNLQGILLSNAHRLSSVPANQQPSHQQIEIFLSHLREFQDYYQSQFPGFFNSSFGKAFNLKR</sequence>
<proteinExistence type="predicted"/>
<dbReference type="RefSeq" id="WP_073150711.1">
    <property type="nucleotide sequence ID" value="NZ_FQVL01000001.1"/>
</dbReference>
<accession>A0A1M4T1L7</accession>
<gene>
    <name evidence="1" type="ORF">SAMN05444392_101258</name>
</gene>
<keyword evidence="2" id="KW-1185">Reference proteome</keyword>
<dbReference type="EMBL" id="FQVL01000001">
    <property type="protein sequence ID" value="SHE38270.1"/>
    <property type="molecule type" value="Genomic_DNA"/>
</dbReference>
<protein>
    <submittedName>
        <fullName evidence="1">Uncharacterized protein</fullName>
    </submittedName>
</protein>
<dbReference type="Proteomes" id="UP000184476">
    <property type="component" value="Unassembled WGS sequence"/>
</dbReference>
<organism evidence="1 2">
    <name type="scientific">Seinonella peptonophila</name>
    <dbReference type="NCBI Taxonomy" id="112248"/>
    <lineage>
        <taxon>Bacteria</taxon>
        <taxon>Bacillati</taxon>
        <taxon>Bacillota</taxon>
        <taxon>Bacilli</taxon>
        <taxon>Bacillales</taxon>
        <taxon>Thermoactinomycetaceae</taxon>
        <taxon>Seinonella</taxon>
    </lineage>
</organism>
<evidence type="ECO:0000313" key="1">
    <source>
        <dbReference type="EMBL" id="SHE38270.1"/>
    </source>
</evidence>
<evidence type="ECO:0000313" key="2">
    <source>
        <dbReference type="Proteomes" id="UP000184476"/>
    </source>
</evidence>